<evidence type="ECO:0000313" key="5">
    <source>
        <dbReference type="EMBL" id="ODN69728.1"/>
    </source>
</evidence>
<dbReference type="SUPFAM" id="SSF52833">
    <property type="entry name" value="Thioredoxin-like"/>
    <property type="match status" value="1"/>
</dbReference>
<dbReference type="AlphaFoldDB" id="A0A1E3H061"/>
<feature type="region of interest" description="Disordered" evidence="1">
    <location>
        <begin position="194"/>
        <end position="223"/>
    </location>
</feature>
<gene>
    <name evidence="5" type="primary">bdbD_1</name>
    <name evidence="5" type="ORF">A6302_02976</name>
</gene>
<organism evidence="5 6">
    <name type="scientific">Methylobrevis pamukkalensis</name>
    <dbReference type="NCBI Taxonomy" id="1439726"/>
    <lineage>
        <taxon>Bacteria</taxon>
        <taxon>Pseudomonadati</taxon>
        <taxon>Pseudomonadota</taxon>
        <taxon>Alphaproteobacteria</taxon>
        <taxon>Hyphomicrobiales</taxon>
        <taxon>Pleomorphomonadaceae</taxon>
        <taxon>Methylobrevis</taxon>
    </lineage>
</organism>
<keyword evidence="2" id="KW-0732">Signal</keyword>
<reference evidence="5 6" key="1">
    <citation type="submission" date="2016-07" db="EMBL/GenBank/DDBJ databases">
        <title>Draft Genome Sequence of Methylobrevis pamukkalensis PK2.</title>
        <authorList>
            <person name="Vasilenko O.V."/>
            <person name="Doronina N.V."/>
            <person name="Shmareva M.N."/>
            <person name="Tarlachkov S.V."/>
            <person name="Mustakhimov I."/>
            <person name="Trotsenko Y.A."/>
        </authorList>
    </citation>
    <scope>NUCLEOTIDE SEQUENCE [LARGE SCALE GENOMIC DNA]</scope>
    <source>
        <strain evidence="5 6">PK2</strain>
    </source>
</reference>
<dbReference type="InterPro" id="IPR012336">
    <property type="entry name" value="Thioredoxin-like_fold"/>
</dbReference>
<dbReference type="Gene3D" id="3.40.30.10">
    <property type="entry name" value="Glutaredoxin"/>
    <property type="match status" value="1"/>
</dbReference>
<dbReference type="InterPro" id="IPR041205">
    <property type="entry name" value="ScsC_N"/>
</dbReference>
<evidence type="ECO:0000256" key="2">
    <source>
        <dbReference type="SAM" id="SignalP"/>
    </source>
</evidence>
<protein>
    <submittedName>
        <fullName evidence="5">Disulfide bond formation protein D</fullName>
    </submittedName>
</protein>
<feature type="chain" id="PRO_5009128853" evidence="2">
    <location>
        <begin position="26"/>
        <end position="223"/>
    </location>
</feature>
<accession>A0A1E3H061</accession>
<evidence type="ECO:0000259" key="4">
    <source>
        <dbReference type="Pfam" id="PF18312"/>
    </source>
</evidence>
<dbReference type="Proteomes" id="UP000094622">
    <property type="component" value="Unassembled WGS sequence"/>
</dbReference>
<feature type="signal peptide" evidence="2">
    <location>
        <begin position="1"/>
        <end position="25"/>
    </location>
</feature>
<evidence type="ECO:0000256" key="1">
    <source>
        <dbReference type="SAM" id="MobiDB-lite"/>
    </source>
</evidence>
<feature type="domain" description="Thioredoxin-like fold" evidence="3">
    <location>
        <begin position="85"/>
        <end position="186"/>
    </location>
</feature>
<feature type="domain" description="Copper resistance protein ScsC N-terminal" evidence="4">
    <location>
        <begin position="32"/>
        <end position="65"/>
    </location>
</feature>
<evidence type="ECO:0000313" key="6">
    <source>
        <dbReference type="Proteomes" id="UP000094622"/>
    </source>
</evidence>
<dbReference type="Pfam" id="PF13462">
    <property type="entry name" value="Thioredoxin_4"/>
    <property type="match status" value="1"/>
</dbReference>
<comment type="caution">
    <text evidence="5">The sequence shown here is derived from an EMBL/GenBank/DDBJ whole genome shotgun (WGS) entry which is preliminary data.</text>
</comment>
<keyword evidence="6" id="KW-1185">Reference proteome</keyword>
<dbReference type="EMBL" id="MCRJ01000077">
    <property type="protein sequence ID" value="ODN69728.1"/>
    <property type="molecule type" value="Genomic_DNA"/>
</dbReference>
<dbReference type="InterPro" id="IPR036249">
    <property type="entry name" value="Thioredoxin-like_sf"/>
</dbReference>
<dbReference type="Pfam" id="PF18312">
    <property type="entry name" value="ScsC_N"/>
    <property type="match status" value="1"/>
</dbReference>
<evidence type="ECO:0000259" key="3">
    <source>
        <dbReference type="Pfam" id="PF13462"/>
    </source>
</evidence>
<name>A0A1E3H061_9HYPH</name>
<proteinExistence type="predicted"/>
<sequence>MPTPFRLKALAALALLPAAVLPATAQTAAPQDKAVIEQIVRDYLLAHPEVIQEALGELERRQQAAETEKRAEIVASVRDELFQSKRQVVLGNPDAPITLVEFFDYNCGYCKRSLADKQAILDEDKDVRIVLKEFPILGNGSVEAARVAVAVNLIAPEKYGAFHDALLGGRGEANTARALDVAEEVGLDRAASRRGPGILRWRPPSRSPTGSPPSSACPGRRPT</sequence>